<dbReference type="AlphaFoldDB" id="A0A0P0VY04"/>
<dbReference type="Gramene" id="Os03t0376701-00">
    <property type="protein sequence ID" value="Os03t0376701-00"/>
    <property type="gene ID" value="Os03g0376701"/>
</dbReference>
<proteinExistence type="predicted"/>
<reference evidence="2 3" key="3">
    <citation type="journal article" date="2013" name="Rice">
        <title>Improvement of the Oryza sativa Nipponbare reference genome using next generation sequence and optical map data.</title>
        <authorList>
            <person name="Kawahara Y."/>
            <person name="de la Bastide M."/>
            <person name="Hamilton J.P."/>
            <person name="Kanamori H."/>
            <person name="McCombie W.R."/>
            <person name="Ouyang S."/>
            <person name="Schwartz D.C."/>
            <person name="Tanaka T."/>
            <person name="Wu J."/>
            <person name="Zhou S."/>
            <person name="Childs K.L."/>
            <person name="Davidson R.M."/>
            <person name="Lin H."/>
            <person name="Quesada-Ocampo L."/>
            <person name="Vaillancourt B."/>
            <person name="Sakai H."/>
            <person name="Lee S.S."/>
            <person name="Kim J."/>
            <person name="Numa H."/>
            <person name="Itoh T."/>
            <person name="Buell C.R."/>
            <person name="Matsumoto T."/>
        </authorList>
    </citation>
    <scope>NUCLEOTIDE SEQUENCE [LARGE SCALE GENOMIC DNA]</scope>
    <source>
        <strain evidence="3">cv. Nipponbare</strain>
    </source>
</reference>
<feature type="non-terminal residue" evidence="2">
    <location>
        <position position="1"/>
    </location>
</feature>
<dbReference type="PaxDb" id="39947-A0A0P0VY04"/>
<feature type="non-terminal residue" evidence="2">
    <location>
        <position position="144"/>
    </location>
</feature>
<dbReference type="EMBL" id="AP014959">
    <property type="protein sequence ID" value="BAS84414.1"/>
    <property type="molecule type" value="Genomic_DNA"/>
</dbReference>
<reference evidence="3" key="1">
    <citation type="journal article" date="2005" name="Nature">
        <title>The map-based sequence of the rice genome.</title>
        <authorList>
            <consortium name="International rice genome sequencing project (IRGSP)"/>
            <person name="Matsumoto T."/>
            <person name="Wu J."/>
            <person name="Kanamori H."/>
            <person name="Katayose Y."/>
            <person name="Fujisawa M."/>
            <person name="Namiki N."/>
            <person name="Mizuno H."/>
            <person name="Yamamoto K."/>
            <person name="Antonio B.A."/>
            <person name="Baba T."/>
            <person name="Sakata K."/>
            <person name="Nagamura Y."/>
            <person name="Aoki H."/>
            <person name="Arikawa K."/>
            <person name="Arita K."/>
            <person name="Bito T."/>
            <person name="Chiden Y."/>
            <person name="Fujitsuka N."/>
            <person name="Fukunaka R."/>
            <person name="Hamada M."/>
            <person name="Harada C."/>
            <person name="Hayashi A."/>
            <person name="Hijishita S."/>
            <person name="Honda M."/>
            <person name="Hosokawa S."/>
            <person name="Ichikawa Y."/>
            <person name="Idonuma A."/>
            <person name="Iijima M."/>
            <person name="Ikeda M."/>
            <person name="Ikeno M."/>
            <person name="Ito K."/>
            <person name="Ito S."/>
            <person name="Ito T."/>
            <person name="Ito Y."/>
            <person name="Ito Y."/>
            <person name="Iwabuchi A."/>
            <person name="Kamiya K."/>
            <person name="Karasawa W."/>
            <person name="Kurita K."/>
            <person name="Katagiri S."/>
            <person name="Kikuta A."/>
            <person name="Kobayashi H."/>
            <person name="Kobayashi N."/>
            <person name="Machita K."/>
            <person name="Maehara T."/>
            <person name="Masukawa M."/>
            <person name="Mizubayashi T."/>
            <person name="Mukai Y."/>
            <person name="Nagasaki H."/>
            <person name="Nagata Y."/>
            <person name="Naito S."/>
            <person name="Nakashima M."/>
            <person name="Nakama Y."/>
            <person name="Nakamichi Y."/>
            <person name="Nakamura M."/>
            <person name="Meguro A."/>
            <person name="Negishi M."/>
            <person name="Ohta I."/>
            <person name="Ohta T."/>
            <person name="Okamoto M."/>
            <person name="Ono N."/>
            <person name="Saji S."/>
            <person name="Sakaguchi M."/>
            <person name="Sakai K."/>
            <person name="Shibata M."/>
            <person name="Shimokawa T."/>
            <person name="Song J."/>
            <person name="Takazaki Y."/>
            <person name="Terasawa K."/>
            <person name="Tsugane M."/>
            <person name="Tsuji K."/>
            <person name="Ueda S."/>
            <person name="Waki K."/>
            <person name="Yamagata H."/>
            <person name="Yamamoto M."/>
            <person name="Yamamoto S."/>
            <person name="Yamane H."/>
            <person name="Yoshiki S."/>
            <person name="Yoshihara R."/>
            <person name="Yukawa K."/>
            <person name="Zhong H."/>
            <person name="Yano M."/>
            <person name="Yuan Q."/>
            <person name="Ouyang S."/>
            <person name="Liu J."/>
            <person name="Jones K.M."/>
            <person name="Gansberger K."/>
            <person name="Moffat K."/>
            <person name="Hill J."/>
            <person name="Bera J."/>
            <person name="Fadrosh D."/>
            <person name="Jin S."/>
            <person name="Johri S."/>
            <person name="Kim M."/>
            <person name="Overton L."/>
            <person name="Reardon M."/>
            <person name="Tsitrin T."/>
            <person name="Vuong H."/>
            <person name="Weaver B."/>
            <person name="Ciecko A."/>
            <person name="Tallon L."/>
            <person name="Jackson J."/>
            <person name="Pai G."/>
            <person name="Aken S.V."/>
            <person name="Utterback T."/>
            <person name="Reidmuller S."/>
            <person name="Feldblyum T."/>
            <person name="Hsiao J."/>
            <person name="Zismann V."/>
            <person name="Iobst S."/>
            <person name="de Vazeille A.R."/>
            <person name="Buell C.R."/>
            <person name="Ying K."/>
            <person name="Li Y."/>
            <person name="Lu T."/>
            <person name="Huang Y."/>
            <person name="Zhao Q."/>
            <person name="Feng Q."/>
            <person name="Zhang L."/>
            <person name="Zhu J."/>
            <person name="Weng Q."/>
            <person name="Mu J."/>
            <person name="Lu Y."/>
            <person name="Fan D."/>
            <person name="Liu Y."/>
            <person name="Guan J."/>
            <person name="Zhang Y."/>
            <person name="Yu S."/>
            <person name="Liu X."/>
            <person name="Zhang Y."/>
            <person name="Hong G."/>
            <person name="Han B."/>
            <person name="Choisne N."/>
            <person name="Demange N."/>
            <person name="Orjeda G."/>
            <person name="Samain S."/>
            <person name="Cattolico L."/>
            <person name="Pelletier E."/>
            <person name="Couloux A."/>
            <person name="Segurens B."/>
            <person name="Wincker P."/>
            <person name="D'Hont A."/>
            <person name="Scarpelli C."/>
            <person name="Weissenbach J."/>
            <person name="Salanoubat M."/>
            <person name="Quetier F."/>
            <person name="Yu Y."/>
            <person name="Kim H.R."/>
            <person name="Rambo T."/>
            <person name="Currie J."/>
            <person name="Collura K."/>
            <person name="Luo M."/>
            <person name="Yang T."/>
            <person name="Ammiraju J.S.S."/>
            <person name="Engler F."/>
            <person name="Soderlund C."/>
            <person name="Wing R.A."/>
            <person name="Palmer L.E."/>
            <person name="de la Bastide M."/>
            <person name="Spiegel L."/>
            <person name="Nascimento L."/>
            <person name="Zutavern T."/>
            <person name="O'Shaughnessy A."/>
            <person name="Dike S."/>
            <person name="Dedhia N."/>
            <person name="Preston R."/>
            <person name="Balija V."/>
            <person name="McCombie W.R."/>
            <person name="Chow T."/>
            <person name="Chen H."/>
            <person name="Chung M."/>
            <person name="Chen C."/>
            <person name="Shaw J."/>
            <person name="Wu H."/>
            <person name="Hsiao K."/>
            <person name="Chao Y."/>
            <person name="Chu M."/>
            <person name="Cheng C."/>
            <person name="Hour A."/>
            <person name="Lee P."/>
            <person name="Lin S."/>
            <person name="Lin Y."/>
            <person name="Liou J."/>
            <person name="Liu S."/>
            <person name="Hsing Y."/>
            <person name="Raghuvanshi S."/>
            <person name="Mohanty A."/>
            <person name="Bharti A.K."/>
            <person name="Gaur A."/>
            <person name="Gupta V."/>
            <person name="Kumar D."/>
            <person name="Ravi V."/>
            <person name="Vij S."/>
            <person name="Kapur A."/>
            <person name="Khurana P."/>
            <person name="Khurana P."/>
            <person name="Khurana J.P."/>
            <person name="Tyagi A.K."/>
            <person name="Gaikwad K."/>
            <person name="Singh A."/>
            <person name="Dalal V."/>
            <person name="Srivastava S."/>
            <person name="Dixit A."/>
            <person name="Pal A.K."/>
            <person name="Ghazi I.A."/>
            <person name="Yadav M."/>
            <person name="Pandit A."/>
            <person name="Bhargava A."/>
            <person name="Sureshbabu K."/>
            <person name="Batra K."/>
            <person name="Sharma T.R."/>
            <person name="Mohapatra T."/>
            <person name="Singh N.K."/>
            <person name="Messing J."/>
            <person name="Nelson A.B."/>
            <person name="Fuks G."/>
            <person name="Kavchok S."/>
            <person name="Keizer G."/>
            <person name="Linton E."/>
            <person name="Llaca V."/>
            <person name="Song R."/>
            <person name="Tanyolac B."/>
            <person name="Young S."/>
            <person name="Ho-Il K."/>
            <person name="Hahn J.H."/>
            <person name="Sangsakoo G."/>
            <person name="Vanavichit A."/>
            <person name="de Mattos Luiz.A.T."/>
            <person name="Zimmer P.D."/>
            <person name="Malone G."/>
            <person name="Dellagostin O."/>
            <person name="de Oliveira A.C."/>
            <person name="Bevan M."/>
            <person name="Bancroft I."/>
            <person name="Minx P."/>
            <person name="Cordum H."/>
            <person name="Wilson R."/>
            <person name="Cheng Z."/>
            <person name="Jin W."/>
            <person name="Jiang J."/>
            <person name="Leong S.A."/>
            <person name="Iwama H."/>
            <person name="Gojobori T."/>
            <person name="Itoh T."/>
            <person name="Niimura Y."/>
            <person name="Fujii Y."/>
            <person name="Habara T."/>
            <person name="Sakai H."/>
            <person name="Sato Y."/>
            <person name="Wilson G."/>
            <person name="Kumar K."/>
            <person name="McCouch S."/>
            <person name="Juretic N."/>
            <person name="Hoen D."/>
            <person name="Wright S."/>
            <person name="Bruskiewich R."/>
            <person name="Bureau T."/>
            <person name="Miyao A."/>
            <person name="Hirochika H."/>
            <person name="Nishikawa T."/>
            <person name="Kadowaki K."/>
            <person name="Sugiura M."/>
            <person name="Burr B."/>
            <person name="Sasaki T."/>
        </authorList>
    </citation>
    <scope>NUCLEOTIDE SEQUENCE [LARGE SCALE GENOMIC DNA]</scope>
    <source>
        <strain evidence="3">cv. Nipponbare</strain>
    </source>
</reference>
<evidence type="ECO:0000313" key="2">
    <source>
        <dbReference type="EMBL" id="BAS84414.1"/>
    </source>
</evidence>
<dbReference type="InParanoid" id="A0A0P0VY04"/>
<name>A0A0P0VY04_ORYSJ</name>
<feature type="compositionally biased region" description="Basic and acidic residues" evidence="1">
    <location>
        <begin position="115"/>
        <end position="144"/>
    </location>
</feature>
<feature type="region of interest" description="Disordered" evidence="1">
    <location>
        <begin position="14"/>
        <end position="144"/>
    </location>
</feature>
<evidence type="ECO:0000256" key="1">
    <source>
        <dbReference type="SAM" id="MobiDB-lite"/>
    </source>
</evidence>
<dbReference type="Proteomes" id="UP000059680">
    <property type="component" value="Chromosome 3"/>
</dbReference>
<reference evidence="2 3" key="2">
    <citation type="journal article" date="2013" name="Plant Cell Physiol.">
        <title>Rice Annotation Project Database (RAP-DB): an integrative and interactive database for rice genomics.</title>
        <authorList>
            <person name="Sakai H."/>
            <person name="Lee S.S."/>
            <person name="Tanaka T."/>
            <person name="Numa H."/>
            <person name="Kim J."/>
            <person name="Kawahara Y."/>
            <person name="Wakimoto H."/>
            <person name="Yang C.C."/>
            <person name="Iwamoto M."/>
            <person name="Abe T."/>
            <person name="Yamada Y."/>
            <person name="Muto A."/>
            <person name="Inokuchi H."/>
            <person name="Ikemura T."/>
            <person name="Matsumoto T."/>
            <person name="Sasaki T."/>
            <person name="Itoh T."/>
        </authorList>
    </citation>
    <scope>NUCLEOTIDE SEQUENCE [LARGE SCALE GENOMIC DNA]</scope>
    <source>
        <strain evidence="3">cv. Nipponbare</strain>
    </source>
</reference>
<keyword evidence="3" id="KW-1185">Reference proteome</keyword>
<sequence length="144" mass="15176">ELLDSCLNFFNTRHCHKPKPTTPSSETNGVVTSTISTEPACSKRPASWALSTLKGRLPTKTLRSSENSSPPEPSSSSSSSSSVSTSSDTATATGTKGLVLLRGHPATARAGSSGLERKEREDEAGLEEVEGRGRRCGERAVEKS</sequence>
<accession>A0A0P0VY04</accession>
<feature type="compositionally biased region" description="Low complexity" evidence="1">
    <location>
        <begin position="64"/>
        <end position="87"/>
    </location>
</feature>
<organism evidence="2 3">
    <name type="scientific">Oryza sativa subsp. japonica</name>
    <name type="common">Rice</name>
    <dbReference type="NCBI Taxonomy" id="39947"/>
    <lineage>
        <taxon>Eukaryota</taxon>
        <taxon>Viridiplantae</taxon>
        <taxon>Streptophyta</taxon>
        <taxon>Embryophyta</taxon>
        <taxon>Tracheophyta</taxon>
        <taxon>Spermatophyta</taxon>
        <taxon>Magnoliopsida</taxon>
        <taxon>Liliopsida</taxon>
        <taxon>Poales</taxon>
        <taxon>Poaceae</taxon>
        <taxon>BOP clade</taxon>
        <taxon>Oryzoideae</taxon>
        <taxon>Oryzeae</taxon>
        <taxon>Oryzinae</taxon>
        <taxon>Oryza</taxon>
        <taxon>Oryza sativa</taxon>
    </lineage>
</organism>
<evidence type="ECO:0000313" key="3">
    <source>
        <dbReference type="Proteomes" id="UP000059680"/>
    </source>
</evidence>
<feature type="compositionally biased region" description="Polar residues" evidence="1">
    <location>
        <begin position="22"/>
        <end position="39"/>
    </location>
</feature>
<gene>
    <name evidence="2" type="ordered locus">Os03g0376701</name>
    <name evidence="2" type="ORF">OSNPB_030376701</name>
</gene>
<protein>
    <submittedName>
        <fullName evidence="2">Os03g0376701 protein</fullName>
    </submittedName>
</protein>